<accession>E3GWK9</accession>
<dbReference type="HOGENOM" id="CLU_046970_0_0_2"/>
<dbReference type="KEGG" id="mfv:Mfer_0019"/>
<dbReference type="AlphaFoldDB" id="E3GWK9"/>
<organism evidence="1 2">
    <name type="scientific">Methanothermus fervidus (strain ATCC 43054 / DSM 2088 / JCM 10308 / V24 S)</name>
    <dbReference type="NCBI Taxonomy" id="523846"/>
    <lineage>
        <taxon>Archaea</taxon>
        <taxon>Methanobacteriati</taxon>
        <taxon>Methanobacteriota</taxon>
        <taxon>Methanomada group</taxon>
        <taxon>Methanobacteria</taxon>
        <taxon>Methanobacteriales</taxon>
        <taxon>Methanothermaceae</taxon>
        <taxon>Methanothermus</taxon>
    </lineage>
</organism>
<dbReference type="STRING" id="523846.Mfer_0019"/>
<name>E3GWK9_METFV</name>
<gene>
    <name evidence="1" type="ordered locus">Mfer_0019</name>
</gene>
<proteinExistence type="predicted"/>
<keyword evidence="2" id="KW-1185">Reference proteome</keyword>
<dbReference type="Proteomes" id="UP000002315">
    <property type="component" value="Chromosome"/>
</dbReference>
<reference evidence="1 2" key="1">
    <citation type="journal article" date="2010" name="Stand. Genomic Sci.">
        <title>Complete genome sequence of Methanothermus fervidus type strain (V24S).</title>
        <authorList>
            <person name="Anderson I."/>
            <person name="Djao O.D."/>
            <person name="Misra M."/>
            <person name="Chertkov O."/>
            <person name="Nolan M."/>
            <person name="Lucas S."/>
            <person name="Lapidus A."/>
            <person name="Del Rio T.G."/>
            <person name="Tice H."/>
            <person name="Cheng J.F."/>
            <person name="Tapia R."/>
            <person name="Han C."/>
            <person name="Goodwin L."/>
            <person name="Pitluck S."/>
            <person name="Liolios K."/>
            <person name="Ivanova N."/>
            <person name="Mavromatis K."/>
            <person name="Mikhailova N."/>
            <person name="Pati A."/>
            <person name="Brambilla E."/>
            <person name="Chen A."/>
            <person name="Palaniappan K."/>
            <person name="Land M."/>
            <person name="Hauser L."/>
            <person name="Chang Y.J."/>
            <person name="Jeffries C.D."/>
            <person name="Sikorski J."/>
            <person name="Spring S."/>
            <person name="Rohde M."/>
            <person name="Eichinger K."/>
            <person name="Huber H."/>
            <person name="Wirth R."/>
            <person name="Goker M."/>
            <person name="Detter J.C."/>
            <person name="Woyke T."/>
            <person name="Bristow J."/>
            <person name="Eisen J.A."/>
            <person name="Markowitz V."/>
            <person name="Hugenholtz P."/>
            <person name="Klenk H.P."/>
            <person name="Kyrpides N.C."/>
        </authorList>
    </citation>
    <scope>NUCLEOTIDE SEQUENCE [LARGE SCALE GENOMIC DNA]</scope>
    <source>
        <strain evidence="2">ATCC 43054 / DSM 2088 / JCM 10308 / V24 S</strain>
    </source>
</reference>
<protein>
    <submittedName>
        <fullName evidence="1">Uncharacterized protein</fullName>
    </submittedName>
</protein>
<dbReference type="EMBL" id="CP002278">
    <property type="protein sequence ID" value="ADP76823.1"/>
    <property type="molecule type" value="Genomic_DNA"/>
</dbReference>
<sequence>MDTLEKINMDFYEKNYTDGLPIIPPTRERVERFYRHTKRKPEDLLAVLPPRYGKATVEKIAINAVMAGCLPNYMPILEAIIIAMSKDKFNLPAINATTHPVAICAILNGPICDKLGFNSGVGCLGPGSIANATVGRAIRLCLINIAGAVPGIGDHATHGSPAKYSYCFAENEKENPWDPLHVERGFSRKDNTVTVIGVESPQNVNDHRSEKAEDLLDTIIHTASTAGCNNSHVPGEILLIIGPEHAEIIKKDGWEKEDIKEYVHENALVPAELADRGGRKLDKKWLKNGEVPITRSPDDVIVVVAGGPGRHSMVAHGFGGSSESVTVKIDM</sequence>
<evidence type="ECO:0000313" key="1">
    <source>
        <dbReference type="EMBL" id="ADP76823.1"/>
    </source>
</evidence>
<evidence type="ECO:0000313" key="2">
    <source>
        <dbReference type="Proteomes" id="UP000002315"/>
    </source>
</evidence>